<proteinExistence type="predicted"/>
<dbReference type="GO" id="GO:0046983">
    <property type="term" value="F:protein dimerization activity"/>
    <property type="evidence" value="ECO:0007669"/>
    <property type="project" value="InterPro"/>
</dbReference>
<dbReference type="Pfam" id="PF05699">
    <property type="entry name" value="Dimer_Tnp_hAT"/>
    <property type="match status" value="1"/>
</dbReference>
<accession>A0A9N9HIT0</accession>
<dbReference type="EMBL" id="CAJVQA010009422">
    <property type="protein sequence ID" value="CAG8684725.1"/>
    <property type="molecule type" value="Genomic_DNA"/>
</dbReference>
<dbReference type="SUPFAM" id="SSF53098">
    <property type="entry name" value="Ribonuclease H-like"/>
    <property type="match status" value="1"/>
</dbReference>
<evidence type="ECO:0000259" key="1">
    <source>
        <dbReference type="Pfam" id="PF05699"/>
    </source>
</evidence>
<gene>
    <name evidence="2" type="ORF">CPELLU_LOCUS10994</name>
</gene>
<dbReference type="InterPro" id="IPR008906">
    <property type="entry name" value="HATC_C_dom"/>
</dbReference>
<evidence type="ECO:0000313" key="3">
    <source>
        <dbReference type="Proteomes" id="UP000789759"/>
    </source>
</evidence>
<feature type="domain" description="HAT C-terminal dimerisation" evidence="1">
    <location>
        <begin position="2"/>
        <end position="66"/>
    </location>
</feature>
<dbReference type="PANTHER" id="PTHR23272">
    <property type="entry name" value="BED FINGER-RELATED"/>
    <property type="match status" value="1"/>
</dbReference>
<protein>
    <submittedName>
        <fullName evidence="2">7054_t:CDS:1</fullName>
    </submittedName>
</protein>
<dbReference type="Proteomes" id="UP000789759">
    <property type="component" value="Unassembled WGS sequence"/>
</dbReference>
<dbReference type="OrthoDB" id="2409718at2759"/>
<reference evidence="2" key="1">
    <citation type="submission" date="2021-06" db="EMBL/GenBank/DDBJ databases">
        <authorList>
            <person name="Kallberg Y."/>
            <person name="Tangrot J."/>
            <person name="Rosling A."/>
        </authorList>
    </citation>
    <scope>NUCLEOTIDE SEQUENCE</scope>
    <source>
        <strain evidence="2">FL966</strain>
    </source>
</reference>
<comment type="caution">
    <text evidence="2">The sequence shown here is derived from an EMBL/GenBank/DDBJ whole genome shotgun (WGS) entry which is preliminary data.</text>
</comment>
<name>A0A9N9HIT0_9GLOM</name>
<keyword evidence="3" id="KW-1185">Reference proteome</keyword>
<dbReference type="AlphaFoldDB" id="A0A9N9HIT0"/>
<sequence>MPLLWWQAHAKEFPTLACIARDFLSIQVTSVACEQAFSVAAHTISHTRNRLNPETSKASLCTKSWIENGIVIKTPAESD</sequence>
<evidence type="ECO:0000313" key="2">
    <source>
        <dbReference type="EMBL" id="CAG8684725.1"/>
    </source>
</evidence>
<dbReference type="InterPro" id="IPR012337">
    <property type="entry name" value="RNaseH-like_sf"/>
</dbReference>
<organism evidence="2 3">
    <name type="scientific">Cetraspora pellucida</name>
    <dbReference type="NCBI Taxonomy" id="1433469"/>
    <lineage>
        <taxon>Eukaryota</taxon>
        <taxon>Fungi</taxon>
        <taxon>Fungi incertae sedis</taxon>
        <taxon>Mucoromycota</taxon>
        <taxon>Glomeromycotina</taxon>
        <taxon>Glomeromycetes</taxon>
        <taxon>Diversisporales</taxon>
        <taxon>Gigasporaceae</taxon>
        <taxon>Cetraspora</taxon>
    </lineage>
</organism>